<comment type="caution">
    <text evidence="4">The sequence shown here is derived from an EMBL/GenBank/DDBJ whole genome shotgun (WGS) entry which is preliminary data.</text>
</comment>
<keyword evidence="5" id="KW-1185">Reference proteome</keyword>
<dbReference type="SUPFAM" id="SSF53784">
    <property type="entry name" value="Phosphofructokinase"/>
    <property type="match status" value="1"/>
</dbReference>
<reference evidence="4 5" key="1">
    <citation type="submission" date="2020-08" db="EMBL/GenBank/DDBJ databases">
        <title>Plant Genome Project.</title>
        <authorList>
            <person name="Zhang R.-G."/>
        </authorList>
    </citation>
    <scope>NUCLEOTIDE SEQUENCE [LARGE SCALE GENOMIC DNA]</scope>
    <source>
        <tissue evidence="4">Rhizome</tissue>
    </source>
</reference>
<dbReference type="PANTHER" id="PTHR43650:SF1">
    <property type="entry name" value="PYROPHOSPHATE--FRUCTOSE 6-PHOSPHATE 1-PHOSPHOTRANSFERASE SUBUNIT BETA 2"/>
    <property type="match status" value="1"/>
</dbReference>
<dbReference type="GO" id="GO:0009749">
    <property type="term" value="P:response to glucose"/>
    <property type="evidence" value="ECO:0007669"/>
    <property type="project" value="TreeGrafter"/>
</dbReference>
<evidence type="ECO:0000256" key="1">
    <source>
        <dbReference type="ARBA" id="ARBA00022490"/>
    </source>
</evidence>
<feature type="compositionally biased region" description="Polar residues" evidence="3">
    <location>
        <begin position="55"/>
        <end position="66"/>
    </location>
</feature>
<dbReference type="GO" id="GO:0003872">
    <property type="term" value="F:6-phosphofructokinase activity"/>
    <property type="evidence" value="ECO:0007669"/>
    <property type="project" value="InterPro"/>
</dbReference>
<proteinExistence type="predicted"/>
<feature type="region of interest" description="Disordered" evidence="3">
    <location>
        <begin position="47"/>
        <end position="66"/>
    </location>
</feature>
<evidence type="ECO:0000313" key="5">
    <source>
        <dbReference type="Proteomes" id="UP000734854"/>
    </source>
</evidence>
<dbReference type="EMBL" id="JACMSC010000003">
    <property type="protein sequence ID" value="KAG6528145.1"/>
    <property type="molecule type" value="Genomic_DNA"/>
</dbReference>
<evidence type="ECO:0000256" key="3">
    <source>
        <dbReference type="SAM" id="MobiDB-lite"/>
    </source>
</evidence>
<dbReference type="Proteomes" id="UP000734854">
    <property type="component" value="Unassembled WGS sequence"/>
</dbReference>
<sequence length="376" mass="42116">MGSAARADPHSALVSVWKPHATGNLSGPIDCVARSVGGVRCAGGGTTAGGRRRLQSGQQAAQPSSRSDLDRLNLGVFLWRKATFIQALVPAALPRNVQFCDVQLLRNEDCAKCAKFPCKFLIQWKPQARPCNPISGVESAKFRSVILNSRSSDVDAIIDLFYRSVLLNMKSLIFWKMLMNSIRVNEGAYKVLILKILERNAKSLNSGTKTECKLLKLQDAEIEFFRDEDVGFNCAKLRRYEGRCVLPANFDANYCYALGYATRILLHSGKTGRISSVCYLHHLLLRRIDIVPLLSLLDYGCLRFVTSLVTASVVFISRYNIDAKSHPWGVIGKYFDDCNEEHTGNHAKYEELARKFWDLSEKMIKANEQRAFKARG</sequence>
<protein>
    <submittedName>
        <fullName evidence="4">Uncharacterized protein</fullName>
    </submittedName>
</protein>
<keyword evidence="1" id="KW-0963">Cytoplasm</keyword>
<evidence type="ECO:0000313" key="4">
    <source>
        <dbReference type="EMBL" id="KAG6528145.1"/>
    </source>
</evidence>
<name>A0A8J5I582_ZINOF</name>
<keyword evidence="2" id="KW-0324">Glycolysis</keyword>
<dbReference type="InterPro" id="IPR035966">
    <property type="entry name" value="PKF_sf"/>
</dbReference>
<evidence type="ECO:0000256" key="2">
    <source>
        <dbReference type="ARBA" id="ARBA00023152"/>
    </source>
</evidence>
<dbReference type="GO" id="GO:0015979">
    <property type="term" value="P:photosynthesis"/>
    <property type="evidence" value="ECO:0007669"/>
    <property type="project" value="TreeGrafter"/>
</dbReference>
<organism evidence="4 5">
    <name type="scientific">Zingiber officinale</name>
    <name type="common">Ginger</name>
    <name type="synonym">Amomum zingiber</name>
    <dbReference type="NCBI Taxonomy" id="94328"/>
    <lineage>
        <taxon>Eukaryota</taxon>
        <taxon>Viridiplantae</taxon>
        <taxon>Streptophyta</taxon>
        <taxon>Embryophyta</taxon>
        <taxon>Tracheophyta</taxon>
        <taxon>Spermatophyta</taxon>
        <taxon>Magnoliopsida</taxon>
        <taxon>Liliopsida</taxon>
        <taxon>Zingiberales</taxon>
        <taxon>Zingiberaceae</taxon>
        <taxon>Zingiber</taxon>
    </lineage>
</organism>
<accession>A0A8J5I582</accession>
<dbReference type="GO" id="GO:0047334">
    <property type="term" value="F:diphosphate-fructose-6-phosphate 1-phosphotransferase activity"/>
    <property type="evidence" value="ECO:0007669"/>
    <property type="project" value="TreeGrafter"/>
</dbReference>
<dbReference type="GO" id="GO:0005829">
    <property type="term" value="C:cytosol"/>
    <property type="evidence" value="ECO:0007669"/>
    <property type="project" value="TreeGrafter"/>
</dbReference>
<dbReference type="AlphaFoldDB" id="A0A8J5I582"/>
<dbReference type="PANTHER" id="PTHR43650">
    <property type="entry name" value="PYROPHOSPHATE--FRUCTOSE 6-PHOSPHATE 1-PHOSPHOTRANSFERASE"/>
    <property type="match status" value="1"/>
</dbReference>
<gene>
    <name evidence="4" type="ORF">ZIOFF_010294</name>
</gene>